<gene>
    <name evidence="2" type="ORF">BD310DRAFT_887735</name>
</gene>
<accession>A0A4Q9NBT0</accession>
<feature type="region of interest" description="Disordered" evidence="1">
    <location>
        <begin position="327"/>
        <end position="354"/>
    </location>
</feature>
<protein>
    <submittedName>
        <fullName evidence="2">Uncharacterized protein</fullName>
    </submittedName>
</protein>
<reference evidence="2 3" key="1">
    <citation type="submission" date="2019-01" db="EMBL/GenBank/DDBJ databases">
        <title>Draft genome sequences of three monokaryotic isolates of the white-rot basidiomycete fungus Dichomitus squalens.</title>
        <authorList>
            <consortium name="DOE Joint Genome Institute"/>
            <person name="Lopez S.C."/>
            <person name="Andreopoulos B."/>
            <person name="Pangilinan J."/>
            <person name="Lipzen A."/>
            <person name="Riley R."/>
            <person name="Ahrendt S."/>
            <person name="Ng V."/>
            <person name="Barry K."/>
            <person name="Daum C."/>
            <person name="Grigoriev I.V."/>
            <person name="Hilden K.S."/>
            <person name="Makela M.R."/>
            <person name="de Vries R.P."/>
        </authorList>
    </citation>
    <scope>NUCLEOTIDE SEQUENCE [LARGE SCALE GENOMIC DNA]</scope>
    <source>
        <strain evidence="2 3">CBS 464.89</strain>
    </source>
</reference>
<evidence type="ECO:0000313" key="2">
    <source>
        <dbReference type="EMBL" id="TBU53463.1"/>
    </source>
</evidence>
<dbReference type="EMBL" id="ML145213">
    <property type="protein sequence ID" value="TBU53463.1"/>
    <property type="molecule type" value="Genomic_DNA"/>
</dbReference>
<organism evidence="2 3">
    <name type="scientific">Dichomitus squalens</name>
    <dbReference type="NCBI Taxonomy" id="114155"/>
    <lineage>
        <taxon>Eukaryota</taxon>
        <taxon>Fungi</taxon>
        <taxon>Dikarya</taxon>
        <taxon>Basidiomycota</taxon>
        <taxon>Agaricomycotina</taxon>
        <taxon>Agaricomycetes</taxon>
        <taxon>Polyporales</taxon>
        <taxon>Polyporaceae</taxon>
        <taxon>Dichomitus</taxon>
    </lineage>
</organism>
<feature type="compositionally biased region" description="Polar residues" evidence="1">
    <location>
        <begin position="330"/>
        <end position="345"/>
    </location>
</feature>
<evidence type="ECO:0000313" key="3">
    <source>
        <dbReference type="Proteomes" id="UP000292082"/>
    </source>
</evidence>
<evidence type="ECO:0000256" key="1">
    <source>
        <dbReference type="SAM" id="MobiDB-lite"/>
    </source>
</evidence>
<keyword evidence="3" id="KW-1185">Reference proteome</keyword>
<sequence>MLPLDLKHALPLEGVPTFSDGIVAAVDTRAALLITSPNAKFIPEIVQGIVDVVLRSDCRYGPVDPIQWPQIFTRRFGYLSAVPKSVGDNHPWAPIFRSPSKQDFVPLSGTPVVGFGFLSASFVAPLRVLVKEMSRRVDEFAGDQPREECADLRWHEVAMRHALARLSLMPATFPDQTLQVSELQRHWLMAAGYLEYQRRLRSLPSLEGWPCASLPLMGAWTSEPQHVQLLYAAGIPVWFVRNAHAPCDSVRIRQCVPQIKPVALQLARFPGTDAVLYHGLVGESHLSSMMQGGHGYLDISRVPSASIYSPDDYSPGVSIGKAKAAARAGTSVSDSDPTSIRSSPSLGRRVPPQGKIRAKPYDVRQVSTPHPSQVRGRDKFLEFAHKWMPPPIPSWSEAMSTVDRSMPARAADQLWGYWIPEPALLLGAKDEAGQIRYLTNWVRARSIWLYLLRVPGSRACQVGPQLWRTFLNGVPEDPTSTTRNGKRVFAIKNIFGEVVADDQFDPETDAPVDWHGTRFQRVPETLAPAIIWEVFELGFRYEFLALDRYLRPSRSQSRPDEAFREDLLANVFSGSWLRAVDTLPSAHSPGLFAALPQRRVSALNAFRMVLMRWPGCPSSITSASPLQFSDSTETILELERHLAMFYVDTFFFYSGRAPIVPHLYPL</sequence>
<name>A0A4Q9NBT0_9APHY</name>
<dbReference type="AlphaFoldDB" id="A0A4Q9NBT0"/>
<proteinExistence type="predicted"/>
<dbReference type="Proteomes" id="UP000292082">
    <property type="component" value="Unassembled WGS sequence"/>
</dbReference>